<feature type="domain" description="Helix-turn-helix" evidence="1">
    <location>
        <begin position="83"/>
        <end position="132"/>
    </location>
</feature>
<dbReference type="SUPFAM" id="SSF46955">
    <property type="entry name" value="Putative DNA-binding domain"/>
    <property type="match status" value="1"/>
</dbReference>
<sequence>MKSALAQETYISESKESIAKVHDFLAAHAANGNEPPEPQFFISGSRPNDQVEIPEQLYEVLLQVVVAMEQGMAVTISPQSLTLTTQQAAEVLNVSRPTLVRLLDSGEIAHEKPSRHRRVKLQDVLAYREEQRQKQYAALDAMAYDDDAPLVDNFDDLRAAKKAAGVARRSAKIS</sequence>
<gene>
    <name evidence="2" type="ORF">GCM10011399_22520</name>
</gene>
<organism evidence="2 3">
    <name type="scientific">Subtercola lobariae</name>
    <dbReference type="NCBI Taxonomy" id="1588641"/>
    <lineage>
        <taxon>Bacteria</taxon>
        <taxon>Bacillati</taxon>
        <taxon>Actinomycetota</taxon>
        <taxon>Actinomycetes</taxon>
        <taxon>Micrococcales</taxon>
        <taxon>Microbacteriaceae</taxon>
        <taxon>Subtercola</taxon>
    </lineage>
</organism>
<keyword evidence="3" id="KW-1185">Reference proteome</keyword>
<dbReference type="InterPro" id="IPR041657">
    <property type="entry name" value="HTH_17"/>
</dbReference>
<evidence type="ECO:0000259" key="1">
    <source>
        <dbReference type="Pfam" id="PF12728"/>
    </source>
</evidence>
<dbReference type="Proteomes" id="UP000598775">
    <property type="component" value="Unassembled WGS sequence"/>
</dbReference>
<reference evidence="2 3" key="1">
    <citation type="journal article" date="2014" name="Int. J. Syst. Evol. Microbiol.">
        <title>Complete genome sequence of Corynebacterium casei LMG S-19264T (=DSM 44701T), isolated from a smear-ripened cheese.</title>
        <authorList>
            <consortium name="US DOE Joint Genome Institute (JGI-PGF)"/>
            <person name="Walter F."/>
            <person name="Albersmeier A."/>
            <person name="Kalinowski J."/>
            <person name="Ruckert C."/>
        </authorList>
    </citation>
    <scope>NUCLEOTIDE SEQUENCE [LARGE SCALE GENOMIC DNA]</scope>
    <source>
        <strain evidence="2 3">CGMCC 1.12976</strain>
    </source>
</reference>
<name>A0A917EZY5_9MICO</name>
<comment type="caution">
    <text evidence="2">The sequence shown here is derived from an EMBL/GenBank/DDBJ whole genome shotgun (WGS) entry which is preliminary data.</text>
</comment>
<dbReference type="EMBL" id="BMGP01000004">
    <property type="protein sequence ID" value="GGF28895.1"/>
    <property type="molecule type" value="Genomic_DNA"/>
</dbReference>
<dbReference type="Pfam" id="PF12728">
    <property type="entry name" value="HTH_17"/>
    <property type="match status" value="1"/>
</dbReference>
<dbReference type="InterPro" id="IPR009061">
    <property type="entry name" value="DNA-bd_dom_put_sf"/>
</dbReference>
<evidence type="ECO:0000313" key="2">
    <source>
        <dbReference type="EMBL" id="GGF28895.1"/>
    </source>
</evidence>
<dbReference type="InterPro" id="IPR010093">
    <property type="entry name" value="SinI_DNA-bd"/>
</dbReference>
<proteinExistence type="predicted"/>
<dbReference type="NCBIfam" id="TIGR01764">
    <property type="entry name" value="excise"/>
    <property type="match status" value="1"/>
</dbReference>
<dbReference type="GO" id="GO:0003677">
    <property type="term" value="F:DNA binding"/>
    <property type="evidence" value="ECO:0007669"/>
    <property type="project" value="InterPro"/>
</dbReference>
<evidence type="ECO:0000313" key="3">
    <source>
        <dbReference type="Proteomes" id="UP000598775"/>
    </source>
</evidence>
<accession>A0A917EZY5</accession>
<dbReference type="AlphaFoldDB" id="A0A917EZY5"/>
<protein>
    <recommendedName>
        <fullName evidence="1">Helix-turn-helix domain-containing protein</fullName>
    </recommendedName>
</protein>